<comment type="caution">
    <text evidence="1">The sequence shown here is derived from an EMBL/GenBank/DDBJ whole genome shotgun (WGS) entry which is preliminary data.</text>
</comment>
<dbReference type="OrthoDB" id="298983at2759"/>
<reference evidence="1" key="1">
    <citation type="submission" date="2021-01" db="EMBL/GenBank/DDBJ databases">
        <authorList>
            <consortium name="Genoscope - CEA"/>
            <person name="William W."/>
        </authorList>
    </citation>
    <scope>NUCLEOTIDE SEQUENCE</scope>
</reference>
<keyword evidence="2" id="KW-1185">Reference proteome</keyword>
<evidence type="ECO:0000313" key="1">
    <source>
        <dbReference type="EMBL" id="CAD8154561.1"/>
    </source>
</evidence>
<protein>
    <submittedName>
        <fullName evidence="1">Uncharacterized protein</fullName>
    </submittedName>
</protein>
<organism evidence="1 2">
    <name type="scientific">Paramecium octaurelia</name>
    <dbReference type="NCBI Taxonomy" id="43137"/>
    <lineage>
        <taxon>Eukaryota</taxon>
        <taxon>Sar</taxon>
        <taxon>Alveolata</taxon>
        <taxon>Ciliophora</taxon>
        <taxon>Intramacronucleata</taxon>
        <taxon>Oligohymenophorea</taxon>
        <taxon>Peniculida</taxon>
        <taxon>Parameciidae</taxon>
        <taxon>Paramecium</taxon>
    </lineage>
</organism>
<gene>
    <name evidence="1" type="ORF">POCTA_138.1.T0290237</name>
</gene>
<accession>A0A8S1TKM0</accession>
<name>A0A8S1TKM0_PAROT</name>
<dbReference type="EMBL" id="CAJJDP010000029">
    <property type="protein sequence ID" value="CAD8154561.1"/>
    <property type="molecule type" value="Genomic_DNA"/>
</dbReference>
<dbReference type="Proteomes" id="UP000683925">
    <property type="component" value="Unassembled WGS sequence"/>
</dbReference>
<sequence>MFCLCGPRGTDQNEKSQDTLNQQIATSLQANMKRKSMKPFLNLDYTANAENSINQQFVQRADQSREYKEYIDFINGYYQGNNQKSQIQLPNDTELSAIKYEETKTSNEQMRLMHLGDGLLAKIISINQATTSSCKDSFSPFIMKVLNETKRFYDINPIQEVQFVKQLVPHFITEQTYQRVKNDKLLIAHDPTGSFLIKHALSSQEVYYIQESKTYRNILNYALDILKAQDKVNYIFKSDITDKLDTVILNLLHIQDTPISFVIQEYLTLAHDMIIILSPKIDYHEMVSQLRQGIKQSAQSRLYCSIEIQNVYNEGQFMGRIIYYGEVSQITQNQQLSYLYECISKNMKKIYKYKKLIKDLKNQVGIMKLVDLFALYGLLNNQSEENFTRFYQQMKLSYFQDFQSSVYKFQKAESNQSQTESENEEPVPLVQYGSSILYQEMKPYSKSLSTHAAKSEYVHFHSQNNNNNNNNHHKNKAQEKVELIESCIYK</sequence>
<dbReference type="AlphaFoldDB" id="A0A8S1TKM0"/>
<evidence type="ECO:0000313" key="2">
    <source>
        <dbReference type="Proteomes" id="UP000683925"/>
    </source>
</evidence>
<dbReference type="OMA" id="KIDYHEM"/>
<proteinExistence type="predicted"/>